<keyword evidence="2" id="KW-1185">Reference proteome</keyword>
<evidence type="ECO:0000313" key="1">
    <source>
        <dbReference type="EMBL" id="MFB2894359.1"/>
    </source>
</evidence>
<comment type="caution">
    <text evidence="1">The sequence shown here is derived from an EMBL/GenBank/DDBJ whole genome shotgun (WGS) entry which is preliminary data.</text>
</comment>
<organism evidence="1 2">
    <name type="scientific">Floridaenema flaviceps BLCC-F50</name>
    <dbReference type="NCBI Taxonomy" id="3153642"/>
    <lineage>
        <taxon>Bacteria</taxon>
        <taxon>Bacillati</taxon>
        <taxon>Cyanobacteriota</taxon>
        <taxon>Cyanophyceae</taxon>
        <taxon>Oscillatoriophycideae</taxon>
        <taxon>Aerosakkonematales</taxon>
        <taxon>Aerosakkonemataceae</taxon>
        <taxon>Floridanema</taxon>
        <taxon>Floridanema flaviceps</taxon>
    </lineage>
</organism>
<sequence>MPTSQNLRTEQKYLYNVNLKDLLRRYATTSFDSKLTIKVKQISFARQRMAAIA</sequence>
<accession>A0ABV4XRP6</accession>
<gene>
    <name evidence="1" type="ORF">ACE1CI_15735</name>
</gene>
<dbReference type="EMBL" id="JBHFNR010000109">
    <property type="protein sequence ID" value="MFB2894359.1"/>
    <property type="molecule type" value="Genomic_DNA"/>
</dbReference>
<dbReference type="RefSeq" id="WP_413264006.1">
    <property type="nucleotide sequence ID" value="NZ_JBHFNR010000109.1"/>
</dbReference>
<dbReference type="Proteomes" id="UP001576784">
    <property type="component" value="Unassembled WGS sequence"/>
</dbReference>
<proteinExistence type="predicted"/>
<name>A0ABV4XRP6_9CYAN</name>
<protein>
    <submittedName>
        <fullName evidence="1">Uncharacterized protein</fullName>
    </submittedName>
</protein>
<evidence type="ECO:0000313" key="2">
    <source>
        <dbReference type="Proteomes" id="UP001576784"/>
    </source>
</evidence>
<reference evidence="1 2" key="1">
    <citation type="submission" date="2024-09" db="EMBL/GenBank/DDBJ databases">
        <title>Floridaenema gen nov. (Aerosakkonemataceae, Aerosakkonematales ord. nov., Cyanobacteria) from benthic tropical and subtropical fresh waters, with the description of four new species.</title>
        <authorList>
            <person name="Moretto J.A."/>
            <person name="Berthold D.E."/>
            <person name="Lefler F.W."/>
            <person name="Huang I.-S."/>
            <person name="Laughinghouse H. IV."/>
        </authorList>
    </citation>
    <scope>NUCLEOTIDE SEQUENCE [LARGE SCALE GENOMIC DNA]</scope>
    <source>
        <strain evidence="1 2">BLCC-F50</strain>
    </source>
</reference>